<accession>A0A3N9P0Z5</accession>
<reference evidence="2 3" key="1">
    <citation type="submission" date="2018-11" db="EMBL/GenBank/DDBJ databases">
        <title>Genome sequence of strain 7197.</title>
        <authorList>
            <person name="Gao J."/>
            <person name="Sun J."/>
        </authorList>
    </citation>
    <scope>NUCLEOTIDE SEQUENCE [LARGE SCALE GENOMIC DNA]</scope>
    <source>
        <strain evidence="2 3">7197</strain>
    </source>
</reference>
<evidence type="ECO:0000313" key="2">
    <source>
        <dbReference type="EMBL" id="RQW09853.1"/>
    </source>
</evidence>
<gene>
    <name evidence="2" type="ORF">EH198_17350</name>
</gene>
<organism evidence="2 3">
    <name type="scientific">Paenibacillus rhizophilus</name>
    <dbReference type="NCBI Taxonomy" id="1850366"/>
    <lineage>
        <taxon>Bacteria</taxon>
        <taxon>Bacillati</taxon>
        <taxon>Bacillota</taxon>
        <taxon>Bacilli</taxon>
        <taxon>Bacillales</taxon>
        <taxon>Paenibacillaceae</taxon>
        <taxon>Paenibacillus</taxon>
    </lineage>
</organism>
<dbReference type="EMBL" id="RQPI01000011">
    <property type="protein sequence ID" value="RQW09853.1"/>
    <property type="molecule type" value="Genomic_DNA"/>
</dbReference>
<evidence type="ECO:0000256" key="1">
    <source>
        <dbReference type="SAM" id="MobiDB-lite"/>
    </source>
</evidence>
<dbReference type="Proteomes" id="UP000282529">
    <property type="component" value="Unassembled WGS sequence"/>
</dbReference>
<sequence>MEEYKNKKRSGSEEDDLVTERDIDEEFGLFQEGTFPDALPDKDQIEAVRHALPKEADTHDITPKRS</sequence>
<dbReference type="OrthoDB" id="2661027at2"/>
<dbReference type="RefSeq" id="WP_124696775.1">
    <property type="nucleotide sequence ID" value="NZ_JBHUFE010000005.1"/>
</dbReference>
<name>A0A3N9P0Z5_9BACL</name>
<dbReference type="AlphaFoldDB" id="A0A3N9P0Z5"/>
<keyword evidence="3" id="KW-1185">Reference proteome</keyword>
<protein>
    <submittedName>
        <fullName evidence="2">Uncharacterized protein</fullName>
    </submittedName>
</protein>
<feature type="compositionally biased region" description="Acidic residues" evidence="1">
    <location>
        <begin position="13"/>
        <end position="22"/>
    </location>
</feature>
<comment type="caution">
    <text evidence="2">The sequence shown here is derived from an EMBL/GenBank/DDBJ whole genome shotgun (WGS) entry which is preliminary data.</text>
</comment>
<proteinExistence type="predicted"/>
<evidence type="ECO:0000313" key="3">
    <source>
        <dbReference type="Proteomes" id="UP000282529"/>
    </source>
</evidence>
<feature type="region of interest" description="Disordered" evidence="1">
    <location>
        <begin position="1"/>
        <end position="22"/>
    </location>
</feature>